<feature type="signal peptide" evidence="1">
    <location>
        <begin position="1"/>
        <end position="26"/>
    </location>
</feature>
<protein>
    <recommendedName>
        <fullName evidence="4">Peptidase</fullName>
    </recommendedName>
</protein>
<dbReference type="Proteomes" id="UP001256827">
    <property type="component" value="Chromosome"/>
</dbReference>
<evidence type="ECO:0008006" key="4">
    <source>
        <dbReference type="Google" id="ProtNLM"/>
    </source>
</evidence>
<organism evidence="2 3">
    <name type="scientific">Brevibacillus brevis</name>
    <name type="common">Bacillus brevis</name>
    <dbReference type="NCBI Taxonomy" id="1393"/>
    <lineage>
        <taxon>Bacteria</taxon>
        <taxon>Bacillati</taxon>
        <taxon>Bacillota</taxon>
        <taxon>Bacilli</taxon>
        <taxon>Bacillales</taxon>
        <taxon>Paenibacillaceae</taxon>
        <taxon>Brevibacillus</taxon>
    </lineage>
</organism>
<evidence type="ECO:0000313" key="3">
    <source>
        <dbReference type="Proteomes" id="UP001256827"/>
    </source>
</evidence>
<name>A0ABY9TD83_BREBE</name>
<accession>A0ABY9TD83</accession>
<evidence type="ECO:0000313" key="2">
    <source>
        <dbReference type="EMBL" id="WNC17837.1"/>
    </source>
</evidence>
<gene>
    <name evidence="2" type="ORF">RGB73_27785</name>
</gene>
<reference evidence="2 3" key="1">
    <citation type="submission" date="2023-09" db="EMBL/GenBank/DDBJ databases">
        <title>Complete Genome and Methylome dissection of Bacillus brevis NEB573 original source of BbsI restriction endonuclease.</title>
        <authorList>
            <person name="Fomenkov A."/>
            <person name="Roberts R.D."/>
        </authorList>
    </citation>
    <scope>NUCLEOTIDE SEQUENCE [LARGE SCALE GENOMIC DNA]</scope>
    <source>
        <strain evidence="2 3">NEB573</strain>
    </source>
</reference>
<keyword evidence="1" id="KW-0732">Signal</keyword>
<dbReference type="EMBL" id="CP134050">
    <property type="protein sequence ID" value="WNC17837.1"/>
    <property type="molecule type" value="Genomic_DNA"/>
</dbReference>
<feature type="chain" id="PRO_5045072864" description="Peptidase" evidence="1">
    <location>
        <begin position="27"/>
        <end position="562"/>
    </location>
</feature>
<keyword evidence="3" id="KW-1185">Reference proteome</keyword>
<dbReference type="RefSeq" id="WP_310774579.1">
    <property type="nucleotide sequence ID" value="NZ_CP134050.1"/>
</dbReference>
<proteinExistence type="predicted"/>
<sequence>MKRKPVLCALAGALAAVSLYTAPIPAMNGASAASYDEGMLARVVVPVPVQVTKGVQQLVRAIPELSNRYVVYGGEVDGPGVSGVSVTFAPSAAEAETAKDRAVFDAATGNLLILDLQPQTAQKPAEITDQQAKAKASSFVASLLPVGNAYQPREVTREQGQTTVRLVRKLNNIALDDAYDAFVTLDGKGRIIAFRTFDGRLYEKVSQTGLPSPQRVISAGQAIAKYKESHPLELIYLLPSQYDGNGSVQAKLTYVVKDGIIRAPHTGSALDAFSGKRLASSQQKLQAQSVSINGTGEKWIVQSADQAKDVVRKLLRVEPNTLPLGTFTETYENGQERRFFIWGYFEEGTSDQDKRYQIGQIPSGVKPAERLHVLVEADAKTGQLLRLVMSDGVNSRLKTDKKRDWQSAEAVLKRLLPTGSSQMRIHDAGDENFTLYTADPMIDGIPVYQEDHTAEQGMYTIQVDSSTGKVKEIVVNRPAEVIAPAKAKALTEQAAVDRLLQAYPLELTYIHQTDPQTGEITWKLGYDLSFRQSEAHCFCGGESKVDLTVQVDAVTGKVIASE</sequence>
<evidence type="ECO:0000256" key="1">
    <source>
        <dbReference type="SAM" id="SignalP"/>
    </source>
</evidence>